<keyword evidence="3" id="KW-1185">Reference proteome</keyword>
<proteinExistence type="predicted"/>
<dbReference type="EMBL" id="JAYKXP010000065">
    <property type="protein sequence ID" value="KAK7032362.1"/>
    <property type="molecule type" value="Genomic_DNA"/>
</dbReference>
<dbReference type="Proteomes" id="UP001383192">
    <property type="component" value="Unassembled WGS sequence"/>
</dbReference>
<gene>
    <name evidence="2" type="ORF">VNI00_013110</name>
    <name evidence="1" type="ORF">VNI00_016704</name>
</gene>
<accession>A0AAW0BBL6</accession>
<protein>
    <submittedName>
        <fullName evidence="1">Uncharacterized protein</fullName>
    </submittedName>
</protein>
<organism evidence="1 3">
    <name type="scientific">Paramarasmius palmivorus</name>
    <dbReference type="NCBI Taxonomy" id="297713"/>
    <lineage>
        <taxon>Eukaryota</taxon>
        <taxon>Fungi</taxon>
        <taxon>Dikarya</taxon>
        <taxon>Basidiomycota</taxon>
        <taxon>Agaricomycotina</taxon>
        <taxon>Agaricomycetes</taxon>
        <taxon>Agaricomycetidae</taxon>
        <taxon>Agaricales</taxon>
        <taxon>Marasmiineae</taxon>
        <taxon>Marasmiaceae</taxon>
        <taxon>Paramarasmius</taxon>
    </lineage>
</organism>
<evidence type="ECO:0000313" key="2">
    <source>
        <dbReference type="EMBL" id="KAK7032362.1"/>
    </source>
</evidence>
<comment type="caution">
    <text evidence="1">The sequence shown here is derived from an EMBL/GenBank/DDBJ whole genome shotgun (WGS) entry which is preliminary data.</text>
</comment>
<evidence type="ECO:0000313" key="3">
    <source>
        <dbReference type="Proteomes" id="UP001383192"/>
    </source>
</evidence>
<sequence>MSHQFLSSLSCIRVVWQAGTNLDNTPIGLQHRVSFYTPRTNAHITLSRFSPSQGASATGFTGSPIVSLLLAKNIEVQTSALKAKTIFANARSQLKITEALKRVWAVVDHRFGVLQRR</sequence>
<evidence type="ECO:0000313" key="1">
    <source>
        <dbReference type="EMBL" id="KAK7023486.1"/>
    </source>
</evidence>
<dbReference type="EMBL" id="JAYKXP010000138">
    <property type="protein sequence ID" value="KAK7023486.1"/>
    <property type="molecule type" value="Genomic_DNA"/>
</dbReference>
<dbReference type="AlphaFoldDB" id="A0AAW0BBL6"/>
<reference evidence="1 3" key="1">
    <citation type="submission" date="2024-01" db="EMBL/GenBank/DDBJ databases">
        <title>A draft genome for a cacao thread blight-causing isolate of Paramarasmius palmivorus.</title>
        <authorList>
            <person name="Baruah I.K."/>
            <person name="Bukari Y."/>
            <person name="Amoako-Attah I."/>
            <person name="Meinhardt L.W."/>
            <person name="Bailey B.A."/>
            <person name="Cohen S.P."/>
        </authorList>
    </citation>
    <scope>NUCLEOTIDE SEQUENCE [LARGE SCALE GENOMIC DNA]</scope>
    <source>
        <strain evidence="1 3">GH-12</strain>
    </source>
</reference>
<name>A0AAW0BBL6_9AGAR</name>